<dbReference type="PANTHER" id="PTHR11085:SF6">
    <property type="entry name" value="NAD-DEPENDENT PROTEIN DEACETYLASE SIRTUIN-2"/>
    <property type="match status" value="1"/>
</dbReference>
<evidence type="ECO:0000256" key="3">
    <source>
        <dbReference type="ARBA" id="ARBA00022723"/>
    </source>
</evidence>
<evidence type="ECO:0000256" key="1">
    <source>
        <dbReference type="ARBA" id="ARBA00001947"/>
    </source>
</evidence>
<keyword evidence="3 8" id="KW-0479">Metal-binding</keyword>
<evidence type="ECO:0000313" key="13">
    <source>
        <dbReference type="Proteomes" id="UP000030765"/>
    </source>
</evidence>
<feature type="binding site" evidence="8">
    <location>
        <position position="319"/>
    </location>
    <ligand>
        <name>Zn(2+)</name>
        <dbReference type="ChEBI" id="CHEBI:29105"/>
    </ligand>
</feature>
<comment type="cofactor">
    <cofactor evidence="1">
        <name>Zn(2+)</name>
        <dbReference type="ChEBI" id="CHEBI:29105"/>
    </cofactor>
</comment>
<gene>
    <name evidence="11" type="ORF">ZHAS_00020964</name>
</gene>
<feature type="region of interest" description="Disordered" evidence="9">
    <location>
        <begin position="517"/>
        <end position="613"/>
    </location>
</feature>
<feature type="region of interest" description="Disordered" evidence="9">
    <location>
        <begin position="1"/>
        <end position="28"/>
    </location>
</feature>
<feature type="region of interest" description="Disordered" evidence="9">
    <location>
        <begin position="75"/>
        <end position="122"/>
    </location>
</feature>
<dbReference type="STRING" id="74873.A0A084WR60"/>
<evidence type="ECO:0000256" key="7">
    <source>
        <dbReference type="ARBA" id="ARBA00048905"/>
    </source>
</evidence>
<dbReference type="SUPFAM" id="SSF52467">
    <property type="entry name" value="DHS-like NAD/FAD-binding domain"/>
    <property type="match status" value="1"/>
</dbReference>
<evidence type="ECO:0000256" key="9">
    <source>
        <dbReference type="SAM" id="MobiDB-lite"/>
    </source>
</evidence>
<dbReference type="EMBL" id="ATLV01025932">
    <property type="status" value="NOT_ANNOTATED_CDS"/>
    <property type="molecule type" value="Genomic_DNA"/>
</dbReference>
<dbReference type="Proteomes" id="UP000030765">
    <property type="component" value="Unassembled WGS sequence"/>
</dbReference>
<comment type="catalytic activity">
    <reaction evidence="6">
        <text>N(6)-hexadecanoyl-L-lysyl-[protein] + NAD(+) + H2O = 2''-O-hexadecanoyl-ADP-D-ribose + nicotinamide + L-lysyl-[protein]</text>
        <dbReference type="Rhea" id="RHEA:70563"/>
        <dbReference type="Rhea" id="RHEA-COMP:9752"/>
        <dbReference type="Rhea" id="RHEA-COMP:14175"/>
        <dbReference type="ChEBI" id="CHEBI:15377"/>
        <dbReference type="ChEBI" id="CHEBI:17154"/>
        <dbReference type="ChEBI" id="CHEBI:29969"/>
        <dbReference type="ChEBI" id="CHEBI:57540"/>
        <dbReference type="ChEBI" id="CHEBI:138936"/>
        <dbReference type="ChEBI" id="CHEBI:189673"/>
    </reaction>
    <physiologicalReaction direction="left-to-right" evidence="6">
        <dbReference type="Rhea" id="RHEA:70564"/>
    </physiologicalReaction>
</comment>
<dbReference type="InterPro" id="IPR003000">
    <property type="entry name" value="Sirtuin"/>
</dbReference>
<protein>
    <submittedName>
        <fullName evidence="11">AGAP002943-PA-like protein</fullName>
    </submittedName>
</protein>
<reference evidence="12" key="2">
    <citation type="submission" date="2020-05" db="UniProtKB">
        <authorList>
            <consortium name="EnsemblMetazoa"/>
        </authorList>
    </citation>
    <scope>IDENTIFICATION</scope>
</reference>
<feature type="active site" description="Proton acceptor" evidence="8">
    <location>
        <position position="287"/>
    </location>
</feature>
<dbReference type="PROSITE" id="PS50305">
    <property type="entry name" value="SIRTUIN"/>
    <property type="match status" value="1"/>
</dbReference>
<dbReference type="EnsemblMetazoa" id="ASIC020964-RA">
    <property type="protein sequence ID" value="ASIC020964-PA"/>
    <property type="gene ID" value="ASIC020964"/>
</dbReference>
<keyword evidence="2" id="KW-0808">Transferase</keyword>
<dbReference type="GO" id="GO:0005634">
    <property type="term" value="C:nucleus"/>
    <property type="evidence" value="ECO:0007669"/>
    <property type="project" value="TreeGrafter"/>
</dbReference>
<feature type="compositionally biased region" description="Basic residues" evidence="9">
    <location>
        <begin position="564"/>
        <end position="581"/>
    </location>
</feature>
<evidence type="ECO:0000256" key="6">
    <source>
        <dbReference type="ARBA" id="ARBA00048378"/>
    </source>
</evidence>
<dbReference type="GO" id="GO:0046872">
    <property type="term" value="F:metal ion binding"/>
    <property type="evidence" value="ECO:0007669"/>
    <property type="project" value="UniProtKB-KW"/>
</dbReference>
<proteinExistence type="predicted"/>
<dbReference type="OMA" id="DEHFNDV"/>
<sequence length="613" mass="67036">MSDEQQPAVAAPSPSHPTSLLHCIGGGGGGVPDCDATSTLVTAAAAAAAVAAASSTVPAAASAIAGASVALTEPASDPTITTIGPSPPASIVNGPTQPHGIPDFQQYDDSEDEGEDPYRSESISIERIRQYLSDKLGFYTADGFDDKDGSGGAPPRRVLDTVDIDGVLKHWKNGGFKKIVTMVGAGISTSAGIPDFRSPDTGLYNNLMKYNLPYPQAIFELEYLYQNPKPFFTLAKELYPGTFKPTPSHYFVRLLEQKGLLVRHYTQNIDTLERIAGISEEKIVEAHGTFYTNHCLQCKTAYSLEFVKEKIFADEVPTCPCGGVIKPDIVFFGEGLPERFHMLPHRDFAECDLLIIMGTSLTVQPFASLVEYVNDDCVRLLINRDKVGGGSFGFIRSMMFGEGLCFDLPGNRRDVAWTGNCDDGCFFLADQLGWGDELRELVETEHAKIKPLRPLPPIDVPSVLASPDADGAASVDMEPQTILVDEHHPLQEDEHFNDVVDGRGACVGNPGCPTAANGGVVPDNEPVHPMATDPHHETELHHHHVNPEESTHHQHHLSSELHLHQQHHHHQQQHDLHHHHQQQHDKMDDHHDDDDDVVVDHHQQSKVSPEDNT</sequence>
<evidence type="ECO:0000256" key="2">
    <source>
        <dbReference type="ARBA" id="ARBA00022679"/>
    </source>
</evidence>
<evidence type="ECO:0000256" key="8">
    <source>
        <dbReference type="PROSITE-ProRule" id="PRU00236"/>
    </source>
</evidence>
<feature type="compositionally biased region" description="Acidic residues" evidence="9">
    <location>
        <begin position="106"/>
        <end position="115"/>
    </location>
</feature>
<dbReference type="OrthoDB" id="420264at2759"/>
<dbReference type="GO" id="GO:0017136">
    <property type="term" value="F:histone deacetylase activity, NAD-dependent"/>
    <property type="evidence" value="ECO:0007669"/>
    <property type="project" value="TreeGrafter"/>
</dbReference>
<name>A0A084WR60_ANOSI</name>
<evidence type="ECO:0000256" key="4">
    <source>
        <dbReference type="ARBA" id="ARBA00022833"/>
    </source>
</evidence>
<dbReference type="AlphaFoldDB" id="A0A084WR60"/>
<dbReference type="InterPro" id="IPR029035">
    <property type="entry name" value="DHS-like_NAD/FAD-binding_dom"/>
</dbReference>
<evidence type="ECO:0000259" key="10">
    <source>
        <dbReference type="PROSITE" id="PS50305"/>
    </source>
</evidence>
<organism evidence="11">
    <name type="scientific">Anopheles sinensis</name>
    <name type="common">Mosquito</name>
    <dbReference type="NCBI Taxonomy" id="74873"/>
    <lineage>
        <taxon>Eukaryota</taxon>
        <taxon>Metazoa</taxon>
        <taxon>Ecdysozoa</taxon>
        <taxon>Arthropoda</taxon>
        <taxon>Hexapoda</taxon>
        <taxon>Insecta</taxon>
        <taxon>Pterygota</taxon>
        <taxon>Neoptera</taxon>
        <taxon>Endopterygota</taxon>
        <taxon>Diptera</taxon>
        <taxon>Nematocera</taxon>
        <taxon>Culicoidea</taxon>
        <taxon>Culicidae</taxon>
        <taxon>Anophelinae</taxon>
        <taxon>Anopheles</taxon>
    </lineage>
</organism>
<feature type="binding site" evidence="8">
    <location>
        <position position="321"/>
    </location>
    <ligand>
        <name>Zn(2+)</name>
        <dbReference type="ChEBI" id="CHEBI:29105"/>
    </ligand>
</feature>
<evidence type="ECO:0000256" key="5">
    <source>
        <dbReference type="ARBA" id="ARBA00023027"/>
    </source>
</evidence>
<dbReference type="InterPro" id="IPR050134">
    <property type="entry name" value="NAD-dep_sirtuin_deacylases"/>
</dbReference>
<evidence type="ECO:0000313" key="12">
    <source>
        <dbReference type="EnsemblMetazoa" id="ASIC020964-PA"/>
    </source>
</evidence>
<dbReference type="VEuPathDB" id="VectorBase:ASIC020964"/>
<dbReference type="Pfam" id="PF02146">
    <property type="entry name" value="SIR2"/>
    <property type="match status" value="1"/>
</dbReference>
<feature type="binding site" evidence="8">
    <location>
        <position position="298"/>
    </location>
    <ligand>
        <name>Zn(2+)</name>
        <dbReference type="ChEBI" id="CHEBI:29105"/>
    </ligand>
</feature>
<dbReference type="VEuPathDB" id="VectorBase:ASIS008170"/>
<accession>A0A084WR60</accession>
<dbReference type="GO" id="GO:0070403">
    <property type="term" value="F:NAD+ binding"/>
    <property type="evidence" value="ECO:0007669"/>
    <property type="project" value="InterPro"/>
</dbReference>
<dbReference type="Gene3D" id="3.30.1600.10">
    <property type="entry name" value="SIR2/SIRT2 'Small Domain"/>
    <property type="match status" value="1"/>
</dbReference>
<dbReference type="InterPro" id="IPR026590">
    <property type="entry name" value="Ssirtuin_cat_dom"/>
</dbReference>
<feature type="compositionally biased region" description="Basic and acidic residues" evidence="9">
    <location>
        <begin position="533"/>
        <end position="563"/>
    </location>
</feature>
<feature type="binding site" evidence="8">
    <location>
        <position position="295"/>
    </location>
    <ligand>
        <name>Zn(2+)</name>
        <dbReference type="ChEBI" id="CHEBI:29105"/>
    </ligand>
</feature>
<dbReference type="InterPro" id="IPR026591">
    <property type="entry name" value="Sirtuin_cat_small_dom_sf"/>
</dbReference>
<dbReference type="Gene3D" id="3.40.50.1220">
    <property type="entry name" value="TPP-binding domain"/>
    <property type="match status" value="1"/>
</dbReference>
<keyword evidence="4 8" id="KW-0862">Zinc</keyword>
<feature type="domain" description="Deacetylase sirtuin-type" evidence="10">
    <location>
        <begin position="157"/>
        <end position="435"/>
    </location>
</feature>
<reference evidence="11 13" key="1">
    <citation type="journal article" date="2014" name="BMC Genomics">
        <title>Genome sequence of Anopheles sinensis provides insight into genetics basis of mosquito competence for malaria parasites.</title>
        <authorList>
            <person name="Zhou D."/>
            <person name="Zhang D."/>
            <person name="Ding G."/>
            <person name="Shi L."/>
            <person name="Hou Q."/>
            <person name="Ye Y."/>
            <person name="Xu Y."/>
            <person name="Zhou H."/>
            <person name="Xiong C."/>
            <person name="Li S."/>
            <person name="Yu J."/>
            <person name="Hong S."/>
            <person name="Yu X."/>
            <person name="Zou P."/>
            <person name="Chen C."/>
            <person name="Chang X."/>
            <person name="Wang W."/>
            <person name="Lv Y."/>
            <person name="Sun Y."/>
            <person name="Ma L."/>
            <person name="Shen B."/>
            <person name="Zhu C."/>
        </authorList>
    </citation>
    <scope>NUCLEOTIDE SEQUENCE [LARGE SCALE GENOMIC DNA]</scope>
</reference>
<evidence type="ECO:0000313" key="11">
    <source>
        <dbReference type="EMBL" id="KFB52704.1"/>
    </source>
</evidence>
<dbReference type="PANTHER" id="PTHR11085">
    <property type="entry name" value="NAD-DEPENDENT PROTEIN DEACYLASE SIRTUIN-5, MITOCHONDRIAL-RELATED"/>
    <property type="match status" value="1"/>
</dbReference>
<keyword evidence="5" id="KW-0520">NAD</keyword>
<dbReference type="CDD" id="cd01408">
    <property type="entry name" value="SIRT1"/>
    <property type="match status" value="1"/>
</dbReference>
<comment type="catalytic activity">
    <reaction evidence="7">
        <text>N(6)-tetradecanoyl-L-lysyl-[protein] + NAD(+) + H2O = 2''-O-tetradecanoyl-ADP-D-ribose + nicotinamide + L-lysyl-[protein]</text>
        <dbReference type="Rhea" id="RHEA:70567"/>
        <dbReference type="Rhea" id="RHEA-COMP:9752"/>
        <dbReference type="Rhea" id="RHEA-COMP:15437"/>
        <dbReference type="ChEBI" id="CHEBI:15377"/>
        <dbReference type="ChEBI" id="CHEBI:17154"/>
        <dbReference type="ChEBI" id="CHEBI:29969"/>
        <dbReference type="ChEBI" id="CHEBI:57540"/>
        <dbReference type="ChEBI" id="CHEBI:141129"/>
        <dbReference type="ChEBI" id="CHEBI:189674"/>
    </reaction>
    <physiologicalReaction direction="left-to-right" evidence="7">
        <dbReference type="Rhea" id="RHEA:70568"/>
    </physiologicalReaction>
</comment>
<keyword evidence="13" id="KW-1185">Reference proteome</keyword>
<dbReference type="EMBL" id="KE525402">
    <property type="protein sequence ID" value="KFB52704.1"/>
    <property type="molecule type" value="Genomic_DNA"/>
</dbReference>